<comment type="caution">
    <text evidence="3">The sequence shown here is derived from an EMBL/GenBank/DDBJ whole genome shotgun (WGS) entry which is preliminary data.</text>
</comment>
<feature type="compositionally biased region" description="Basic residues" evidence="1">
    <location>
        <begin position="109"/>
        <end position="122"/>
    </location>
</feature>
<protein>
    <submittedName>
        <fullName evidence="3">Recombinase</fullName>
    </submittedName>
</protein>
<organism evidence="3 4">
    <name type="scientific">Schaalia turicensis</name>
    <dbReference type="NCBI Taxonomy" id="131111"/>
    <lineage>
        <taxon>Bacteria</taxon>
        <taxon>Bacillati</taxon>
        <taxon>Actinomycetota</taxon>
        <taxon>Actinomycetes</taxon>
        <taxon>Actinomycetales</taxon>
        <taxon>Actinomycetaceae</taxon>
        <taxon>Schaalia</taxon>
    </lineage>
</organism>
<reference evidence="3 4" key="1">
    <citation type="submission" date="2017-12" db="EMBL/GenBank/DDBJ databases">
        <title>Phylogenetic diversity of female urinary microbiome.</title>
        <authorList>
            <person name="Thomas-White K."/>
            <person name="Wolfe A.J."/>
        </authorList>
    </citation>
    <scope>NUCLEOTIDE SEQUENCE [LARGE SCALE GENOMIC DNA]</scope>
    <source>
        <strain evidence="3 4">UMB0250</strain>
    </source>
</reference>
<dbReference type="GO" id="GO:0003677">
    <property type="term" value="F:DNA binding"/>
    <property type="evidence" value="ECO:0007669"/>
    <property type="project" value="InterPro"/>
</dbReference>
<dbReference type="Proteomes" id="UP000234545">
    <property type="component" value="Unassembled WGS sequence"/>
</dbReference>
<name>A0A2I1I4K8_9ACTO</name>
<feature type="region of interest" description="Disordered" evidence="1">
    <location>
        <begin position="99"/>
        <end position="122"/>
    </location>
</feature>
<evidence type="ECO:0000313" key="4">
    <source>
        <dbReference type="Proteomes" id="UP000234545"/>
    </source>
</evidence>
<accession>A0A2I1I4K8</accession>
<dbReference type="InterPro" id="IPR038109">
    <property type="entry name" value="DNA_bind_recomb_sf"/>
</dbReference>
<dbReference type="OrthoDB" id="3243391at2"/>
<dbReference type="RefSeq" id="WP_101628350.1">
    <property type="nucleotide sequence ID" value="NZ_PKKJ01000007.1"/>
</dbReference>
<dbReference type="Gene3D" id="3.90.1750.20">
    <property type="entry name" value="Putative Large Serine Recombinase, Chain B, Domain 2"/>
    <property type="match status" value="1"/>
</dbReference>
<evidence type="ECO:0000259" key="2">
    <source>
        <dbReference type="PROSITE" id="PS51737"/>
    </source>
</evidence>
<proteinExistence type="predicted"/>
<evidence type="ECO:0000313" key="3">
    <source>
        <dbReference type="EMBL" id="PKY66072.1"/>
    </source>
</evidence>
<dbReference type="AlphaFoldDB" id="A0A2I1I4K8"/>
<dbReference type="InterPro" id="IPR011109">
    <property type="entry name" value="DNA_bind_recombinase_dom"/>
</dbReference>
<dbReference type="Pfam" id="PF07508">
    <property type="entry name" value="Recombinase"/>
    <property type="match status" value="1"/>
</dbReference>
<dbReference type="EMBL" id="PKKJ01000007">
    <property type="protein sequence ID" value="PKY66072.1"/>
    <property type="molecule type" value="Genomic_DNA"/>
</dbReference>
<sequence length="122" mass="13817">MDEDQAQVVRDIFDRYLKGLNIGGIIRSLKSRGVKSPKGKDLWTKRAVESTLTRRKYTGDVAIAVPGNADCQYLNTDHHAGIISKETFEAVEIEVAARSNMEHGEDGKLHRKTKKYSSKKRW</sequence>
<evidence type="ECO:0000256" key="1">
    <source>
        <dbReference type="SAM" id="MobiDB-lite"/>
    </source>
</evidence>
<dbReference type="PROSITE" id="PS51737">
    <property type="entry name" value="RECOMBINASE_DNA_BIND"/>
    <property type="match status" value="1"/>
</dbReference>
<gene>
    <name evidence="3" type="ORF">CYJ25_06400</name>
</gene>
<dbReference type="GO" id="GO:0000150">
    <property type="term" value="F:DNA strand exchange activity"/>
    <property type="evidence" value="ECO:0007669"/>
    <property type="project" value="InterPro"/>
</dbReference>
<feature type="domain" description="Recombinase" evidence="2">
    <location>
        <begin position="1"/>
        <end position="102"/>
    </location>
</feature>